<organism evidence="2">
    <name type="scientific">Rhipicephalus microplus</name>
    <name type="common">Cattle tick</name>
    <name type="synonym">Boophilus microplus</name>
    <dbReference type="NCBI Taxonomy" id="6941"/>
    <lineage>
        <taxon>Eukaryota</taxon>
        <taxon>Metazoa</taxon>
        <taxon>Ecdysozoa</taxon>
        <taxon>Arthropoda</taxon>
        <taxon>Chelicerata</taxon>
        <taxon>Arachnida</taxon>
        <taxon>Acari</taxon>
        <taxon>Parasitiformes</taxon>
        <taxon>Ixodida</taxon>
        <taxon>Ixodoidea</taxon>
        <taxon>Ixodidae</taxon>
        <taxon>Rhipicephalinae</taxon>
        <taxon>Rhipicephalus</taxon>
        <taxon>Boophilus</taxon>
    </lineage>
</organism>
<keyword evidence="1" id="KW-0472">Membrane</keyword>
<dbReference type="AlphaFoldDB" id="A0A6G5A3J1"/>
<feature type="transmembrane region" description="Helical" evidence="1">
    <location>
        <begin position="36"/>
        <end position="56"/>
    </location>
</feature>
<evidence type="ECO:0000313" key="2">
    <source>
        <dbReference type="EMBL" id="NIE44730.1"/>
    </source>
</evidence>
<evidence type="ECO:0000256" key="1">
    <source>
        <dbReference type="SAM" id="Phobius"/>
    </source>
</evidence>
<keyword evidence="1" id="KW-0812">Transmembrane</keyword>
<protein>
    <submittedName>
        <fullName evidence="2">Uncharacterized protein</fullName>
    </submittedName>
</protein>
<name>A0A6G5A3J1_RHIMP</name>
<proteinExistence type="predicted"/>
<feature type="transmembrane region" description="Helical" evidence="1">
    <location>
        <begin position="12"/>
        <end position="29"/>
    </location>
</feature>
<reference evidence="2" key="1">
    <citation type="submission" date="2020-03" db="EMBL/GenBank/DDBJ databases">
        <title>A transcriptome and proteome of the tick Rhipicephalus microplus shaped by the genetic composition of its hosts and developmental stage.</title>
        <authorList>
            <person name="Garcia G.R."/>
            <person name="Ribeiro J.M.C."/>
            <person name="Maruyama S.R."/>
            <person name="Gardinasse L.G."/>
            <person name="Nelson K."/>
            <person name="Ferreira B.R."/>
            <person name="Andrade T.G."/>
            <person name="Santos I.K.F.M."/>
        </authorList>
    </citation>
    <scope>NUCLEOTIDE SEQUENCE</scope>
    <source>
        <strain evidence="2">NSGR</strain>
        <tissue evidence="2">Salivary glands</tissue>
    </source>
</reference>
<sequence>MSTNGTRPIENIYITLCSCVISTNVVLCVSSRFKCFVCFFVFFFNIFSFVLCTPVLCVKCGLKETKKESPRFRRIMEEAKVERVVTCVHFLSSSERVIKMHMFYKNKQKQVNKQTHNVNKQIASAAASTTTSSTTRNLMHTHTEPIELKPLARKTKVLT</sequence>
<accession>A0A6G5A3J1</accession>
<dbReference type="EMBL" id="GIKN01002457">
    <property type="protein sequence ID" value="NIE44730.1"/>
    <property type="molecule type" value="Transcribed_RNA"/>
</dbReference>
<keyword evidence="1" id="KW-1133">Transmembrane helix</keyword>